<comment type="subcellular location">
    <subcellularLocation>
        <location evidence="1">Cell inner membrane</location>
        <topology evidence="1">Multi-pass membrane protein</topology>
    </subcellularLocation>
</comment>
<feature type="transmembrane region" description="Helical" evidence="9">
    <location>
        <begin position="16"/>
        <end position="36"/>
    </location>
</feature>
<evidence type="ECO:0000256" key="9">
    <source>
        <dbReference type="SAM" id="Phobius"/>
    </source>
</evidence>
<dbReference type="PANTHER" id="PTHR30574">
    <property type="entry name" value="INNER MEMBRANE PROTEIN YEDE"/>
    <property type="match status" value="1"/>
</dbReference>
<feature type="transmembrane region" description="Helical" evidence="9">
    <location>
        <begin position="134"/>
        <end position="154"/>
    </location>
</feature>
<evidence type="ECO:0000256" key="1">
    <source>
        <dbReference type="ARBA" id="ARBA00004429"/>
    </source>
</evidence>
<dbReference type="EMBL" id="MBUA01000012">
    <property type="protein sequence ID" value="MBC6490830.1"/>
    <property type="molecule type" value="Genomic_DNA"/>
</dbReference>
<keyword evidence="3" id="KW-1003">Cell membrane</keyword>
<evidence type="ECO:0000256" key="4">
    <source>
        <dbReference type="ARBA" id="ARBA00022519"/>
    </source>
</evidence>
<dbReference type="InterPro" id="IPR007272">
    <property type="entry name" value="Sulf_transp_TsuA/YedE"/>
</dbReference>
<protein>
    <submittedName>
        <fullName evidence="10">YeeE/YedE family protein</fullName>
    </submittedName>
</protein>
<evidence type="ECO:0000256" key="2">
    <source>
        <dbReference type="ARBA" id="ARBA00022448"/>
    </source>
</evidence>
<evidence type="ECO:0000256" key="6">
    <source>
        <dbReference type="ARBA" id="ARBA00022989"/>
    </source>
</evidence>
<keyword evidence="4" id="KW-0997">Cell inner membrane</keyword>
<evidence type="ECO:0000256" key="7">
    <source>
        <dbReference type="ARBA" id="ARBA00023136"/>
    </source>
</evidence>
<keyword evidence="7 9" id="KW-0472">Membrane</keyword>
<sequence length="200" mass="21732">MKESIEAFITFLSQPWPWYVAGPLLALVMFILLYFGHEFGISENLRLMCAADGADELNEFFKIDWKNGGWNLMVALGAVIGGYMVSHYFLGSEGNIAHVSDATVASLNEIGINVKQGEVPMVPDFISWEALLNWRGWLMIAGGGFLVGFGARYAGGCTSGHAISGLSALQVPSLIAVMGFFIGGLFVNYAIIPLLFPWTL</sequence>
<dbReference type="Pfam" id="PF04143">
    <property type="entry name" value="Sulf_transp"/>
    <property type="match status" value="1"/>
</dbReference>
<evidence type="ECO:0000313" key="10">
    <source>
        <dbReference type="EMBL" id="MBC6490830.1"/>
    </source>
</evidence>
<keyword evidence="2" id="KW-0813">Transport</keyword>
<dbReference type="RefSeq" id="WP_222840117.1">
    <property type="nucleotide sequence ID" value="NZ_JBHULF010000014.1"/>
</dbReference>
<evidence type="ECO:0000313" key="11">
    <source>
        <dbReference type="Proteomes" id="UP000765802"/>
    </source>
</evidence>
<keyword evidence="6 9" id="KW-1133">Transmembrane helix</keyword>
<evidence type="ECO:0000256" key="5">
    <source>
        <dbReference type="ARBA" id="ARBA00022692"/>
    </source>
</evidence>
<name>A0ABR7M741_9BACT</name>
<comment type="similarity">
    <text evidence="8">Belongs to the TsuA/YedE (TC 9.B.102) family.</text>
</comment>
<gene>
    <name evidence="10" type="ORF">BC349_07285</name>
</gene>
<proteinExistence type="inferred from homology"/>
<feature type="transmembrane region" description="Helical" evidence="9">
    <location>
        <begin position="70"/>
        <end position="90"/>
    </location>
</feature>
<organism evidence="10 11">
    <name type="scientific">Flavihumibacter stibioxidans</name>
    <dbReference type="NCBI Taxonomy" id="1834163"/>
    <lineage>
        <taxon>Bacteria</taxon>
        <taxon>Pseudomonadati</taxon>
        <taxon>Bacteroidota</taxon>
        <taxon>Chitinophagia</taxon>
        <taxon>Chitinophagales</taxon>
        <taxon>Chitinophagaceae</taxon>
        <taxon>Flavihumibacter</taxon>
    </lineage>
</organism>
<feature type="transmembrane region" description="Helical" evidence="9">
    <location>
        <begin position="174"/>
        <end position="196"/>
    </location>
</feature>
<dbReference type="PANTHER" id="PTHR30574:SF1">
    <property type="entry name" value="SULPHUR TRANSPORT DOMAIN-CONTAINING PROTEIN"/>
    <property type="match status" value="1"/>
</dbReference>
<reference evidence="10 11" key="1">
    <citation type="submission" date="2016-07" db="EMBL/GenBank/DDBJ databases">
        <title>Genome analysis of Flavihumibacter stibioxidans YS-17.</title>
        <authorList>
            <person name="Shi K."/>
            <person name="Han Y."/>
            <person name="Wang G."/>
        </authorList>
    </citation>
    <scope>NUCLEOTIDE SEQUENCE [LARGE SCALE GENOMIC DNA]</scope>
    <source>
        <strain evidence="10 11">YS-17</strain>
    </source>
</reference>
<dbReference type="Proteomes" id="UP000765802">
    <property type="component" value="Unassembled WGS sequence"/>
</dbReference>
<keyword evidence="5 9" id="KW-0812">Transmembrane</keyword>
<keyword evidence="11" id="KW-1185">Reference proteome</keyword>
<comment type="caution">
    <text evidence="10">The sequence shown here is derived from an EMBL/GenBank/DDBJ whole genome shotgun (WGS) entry which is preliminary data.</text>
</comment>
<evidence type="ECO:0000256" key="8">
    <source>
        <dbReference type="ARBA" id="ARBA00035655"/>
    </source>
</evidence>
<evidence type="ECO:0000256" key="3">
    <source>
        <dbReference type="ARBA" id="ARBA00022475"/>
    </source>
</evidence>
<accession>A0ABR7M741</accession>